<feature type="compositionally biased region" description="Low complexity" evidence="3">
    <location>
        <begin position="38"/>
        <end position="50"/>
    </location>
</feature>
<dbReference type="InterPro" id="IPR022812">
    <property type="entry name" value="Dynamin"/>
</dbReference>
<evidence type="ECO:0000313" key="6">
    <source>
        <dbReference type="EMBL" id="KAJ6256216.1"/>
    </source>
</evidence>
<feature type="region of interest" description="Disordered" evidence="3">
    <location>
        <begin position="34"/>
        <end position="67"/>
    </location>
</feature>
<evidence type="ECO:0000256" key="3">
    <source>
        <dbReference type="SAM" id="MobiDB-lite"/>
    </source>
</evidence>
<feature type="domain" description="GED" evidence="4">
    <location>
        <begin position="832"/>
        <end position="933"/>
    </location>
</feature>
<dbReference type="InterPro" id="IPR000375">
    <property type="entry name" value="Dynamin_stalk"/>
</dbReference>
<dbReference type="GO" id="GO:0005525">
    <property type="term" value="F:GTP binding"/>
    <property type="evidence" value="ECO:0007669"/>
    <property type="project" value="InterPro"/>
</dbReference>
<dbReference type="InterPro" id="IPR045063">
    <property type="entry name" value="Dynamin_N"/>
</dbReference>
<dbReference type="PANTHER" id="PTHR11566:SF131">
    <property type="entry name" value="GTPASE, PUTATIVE (AFU_ORTHOLOGUE AFUA_6G07630)-RELATED"/>
    <property type="match status" value="1"/>
</dbReference>
<protein>
    <submittedName>
        <fullName evidence="6">Dynamin-3</fullName>
    </submittedName>
</protein>
<evidence type="ECO:0000256" key="1">
    <source>
        <dbReference type="ARBA" id="ARBA00022741"/>
    </source>
</evidence>
<feature type="domain" description="Dynamin-type G" evidence="5">
    <location>
        <begin position="155"/>
        <end position="470"/>
    </location>
</feature>
<dbReference type="GO" id="GO:0008017">
    <property type="term" value="F:microtubule binding"/>
    <property type="evidence" value="ECO:0007669"/>
    <property type="project" value="TreeGrafter"/>
</dbReference>
<dbReference type="GO" id="GO:0005874">
    <property type="term" value="C:microtubule"/>
    <property type="evidence" value="ECO:0007669"/>
    <property type="project" value="TreeGrafter"/>
</dbReference>
<dbReference type="PROSITE" id="PS51718">
    <property type="entry name" value="G_DYNAMIN_2"/>
    <property type="match status" value="1"/>
</dbReference>
<dbReference type="GO" id="GO:0005886">
    <property type="term" value="C:plasma membrane"/>
    <property type="evidence" value="ECO:0007669"/>
    <property type="project" value="TreeGrafter"/>
</dbReference>
<comment type="caution">
    <text evidence="6">The sequence shown here is derived from an EMBL/GenBank/DDBJ whole genome shotgun (WGS) entry which is preliminary data.</text>
</comment>
<name>A0AAD6ISL9_DREDA</name>
<dbReference type="GO" id="GO:0031623">
    <property type="term" value="P:receptor internalization"/>
    <property type="evidence" value="ECO:0007669"/>
    <property type="project" value="TreeGrafter"/>
</dbReference>
<keyword evidence="2" id="KW-0342">GTP-binding</keyword>
<dbReference type="Pfam" id="PF01031">
    <property type="entry name" value="Dynamin_M"/>
    <property type="match status" value="2"/>
</dbReference>
<gene>
    <name evidence="6" type="ORF">Dda_9051</name>
</gene>
<evidence type="ECO:0000313" key="7">
    <source>
        <dbReference type="Proteomes" id="UP001221413"/>
    </source>
</evidence>
<feature type="compositionally biased region" description="Low complexity" evidence="3">
    <location>
        <begin position="577"/>
        <end position="589"/>
    </location>
</feature>
<dbReference type="PANTHER" id="PTHR11566">
    <property type="entry name" value="DYNAMIN"/>
    <property type="match status" value="1"/>
</dbReference>
<evidence type="ECO:0000259" key="5">
    <source>
        <dbReference type="PROSITE" id="PS51718"/>
    </source>
</evidence>
<dbReference type="GO" id="GO:0003924">
    <property type="term" value="F:GTPase activity"/>
    <property type="evidence" value="ECO:0007669"/>
    <property type="project" value="InterPro"/>
</dbReference>
<dbReference type="CDD" id="cd08771">
    <property type="entry name" value="DLP_1"/>
    <property type="match status" value="1"/>
</dbReference>
<organism evidence="6 7">
    <name type="scientific">Drechslerella dactyloides</name>
    <name type="common">Nematode-trapping fungus</name>
    <name type="synonym">Arthrobotrys dactyloides</name>
    <dbReference type="NCBI Taxonomy" id="74499"/>
    <lineage>
        <taxon>Eukaryota</taxon>
        <taxon>Fungi</taxon>
        <taxon>Dikarya</taxon>
        <taxon>Ascomycota</taxon>
        <taxon>Pezizomycotina</taxon>
        <taxon>Orbiliomycetes</taxon>
        <taxon>Orbiliales</taxon>
        <taxon>Orbiliaceae</taxon>
        <taxon>Drechslerella</taxon>
    </lineage>
</organism>
<reference evidence="6" key="1">
    <citation type="submission" date="2023-01" db="EMBL/GenBank/DDBJ databases">
        <title>The chitinases involved in constricting ring structure development in the nematode-trapping fungus Drechslerella dactyloides.</title>
        <authorList>
            <person name="Wang R."/>
            <person name="Zhang L."/>
            <person name="Tang P."/>
            <person name="Li S."/>
            <person name="Liang L."/>
        </authorList>
    </citation>
    <scope>NUCLEOTIDE SEQUENCE</scope>
    <source>
        <strain evidence="6">YMF1.00031</strain>
    </source>
</reference>
<evidence type="ECO:0000259" key="4">
    <source>
        <dbReference type="PROSITE" id="PS51388"/>
    </source>
</evidence>
<dbReference type="InterPro" id="IPR001401">
    <property type="entry name" value="Dynamin_GTPase"/>
</dbReference>
<keyword evidence="1" id="KW-0547">Nucleotide-binding</keyword>
<dbReference type="AlphaFoldDB" id="A0AAD6ISL9"/>
<dbReference type="EMBL" id="JAQGDS010000014">
    <property type="protein sequence ID" value="KAJ6256216.1"/>
    <property type="molecule type" value="Genomic_DNA"/>
</dbReference>
<accession>A0AAD6ISL9</accession>
<sequence>MALRTMLKVEPDGLFHHPVSELSYPEGPTSPLTPIARSLSTPSTHTTPTLGDMEPPHSAPVAPRPATMHGTTAVTMSTSGESMRITLPQVAKIPSATNAGVARGAPLGVDALLSSGSQSAKKGGSSMGYNMLGEEMRDMVNTINQLRMKGVEDLGLPLPRIAVIGNQSAGKSSLIEAISGIRVPRYAGTCTRCPLEITLTEDPAPDAAWRCRISLRFHKDYNPKKRGDPWVETQHCQYFFMNVDNSDHVEQALIRAQLAILNPTKPWAQFTDKAFTLPSSETTDVPFSPNVICMEITGNNIPNLSFIDLPGIIHVTERKEEEYLIKLVKNLVESYIKQEDCLILLAMTMKDDAVNQSAAQMARKLGPNRTIGALTKPDTVLEGEHEQWIRILRGNEHRLHHGYFVTKQPSQQQLLERISHSAARAYEEEFFQTREPWQGELADLKDRFGTINLQKYLSKQLANLIRQRLPSIISSVQNQANQVQAKLDMLPPPQGRDLRVVLRRLLDEYFYQIRESVDARSDNNEFSYQWRKIAGRLKAGLIGLRPRVSPDETVPRSPNSIYTASIRGGASFNSSLFSSSFSSATSTPTKSRKRPASSDDPPDESSDPFNTQSPAGPARKKVAVERLVTPARKVLSLDDDDIVETESVGDNSGDSAPSKAMHLHEVREVLETNATTGIPGIVDHKAVETLSRMHIRLWEGPVQAFVNQMDALLHDHTHTIFSRIFARYEQSPLYQEMTSIIDSFHNMMIIEIRELISECFRIESECIYTLQEVEWNREFVYWKNDNAKRRQRAIADQMRIRQERLQERHNQSGKKGKVEVPEREGPDPFQRELDTMTTAQAYVSIARKRFGDTVMMRMMRCAFVKYTILGSFREFVEQELHLRDLGEDEQERKCRELMAEDPGKEKMRSALIVERDLLEKAWQDLEPFQQMGL</sequence>
<dbReference type="Pfam" id="PF00350">
    <property type="entry name" value="Dynamin_N"/>
    <property type="match status" value="1"/>
</dbReference>
<dbReference type="SUPFAM" id="SSF52540">
    <property type="entry name" value="P-loop containing nucleoside triphosphate hydrolases"/>
    <property type="match status" value="1"/>
</dbReference>
<feature type="region of interest" description="Disordered" evidence="3">
    <location>
        <begin position="577"/>
        <end position="622"/>
    </location>
</feature>
<dbReference type="PROSITE" id="PS51388">
    <property type="entry name" value="GED"/>
    <property type="match status" value="1"/>
</dbReference>
<evidence type="ECO:0000256" key="2">
    <source>
        <dbReference type="ARBA" id="ARBA00023134"/>
    </source>
</evidence>
<dbReference type="Gene3D" id="1.20.120.1240">
    <property type="entry name" value="Dynamin, middle domain"/>
    <property type="match status" value="1"/>
</dbReference>
<dbReference type="PRINTS" id="PR00195">
    <property type="entry name" value="DYNAMIN"/>
</dbReference>
<dbReference type="Proteomes" id="UP001221413">
    <property type="component" value="Unassembled WGS sequence"/>
</dbReference>
<feature type="region of interest" description="Disordered" evidence="3">
    <location>
        <begin position="804"/>
        <end position="831"/>
    </location>
</feature>
<dbReference type="InterPro" id="IPR027417">
    <property type="entry name" value="P-loop_NTPase"/>
</dbReference>
<dbReference type="InterPro" id="IPR030381">
    <property type="entry name" value="G_DYNAMIN_dom"/>
</dbReference>
<dbReference type="SMART" id="SM00053">
    <property type="entry name" value="DYNc"/>
    <property type="match status" value="1"/>
</dbReference>
<dbReference type="Gene3D" id="3.40.50.300">
    <property type="entry name" value="P-loop containing nucleotide triphosphate hydrolases"/>
    <property type="match status" value="1"/>
</dbReference>
<keyword evidence="7" id="KW-1185">Reference proteome</keyword>
<dbReference type="GO" id="GO:0005737">
    <property type="term" value="C:cytoplasm"/>
    <property type="evidence" value="ECO:0007669"/>
    <property type="project" value="TreeGrafter"/>
</dbReference>
<dbReference type="InterPro" id="IPR020850">
    <property type="entry name" value="GED_dom"/>
</dbReference>
<proteinExistence type="predicted"/>